<dbReference type="PANTHER" id="PTHR22980:SF5">
    <property type="entry name" value="CENP-T_HISTONE H4 HISTONE FOLD DOMAIN-CONTAINING PROTEIN"/>
    <property type="match status" value="1"/>
</dbReference>
<dbReference type="Gene3D" id="1.10.20.10">
    <property type="entry name" value="Histone, subunit A"/>
    <property type="match status" value="1"/>
</dbReference>
<keyword evidence="4" id="KW-0539">Nucleus</keyword>
<evidence type="ECO:0000256" key="4">
    <source>
        <dbReference type="ARBA" id="ARBA00023242"/>
    </source>
</evidence>
<reference evidence="7 8" key="1">
    <citation type="journal article" date="2013" name="BMC Genomics">
        <title>The genome and transcriptome of the pine saprophyte Ophiostoma piceae, and a comparison with the bark beetle-associated pine pathogen Grosmannia clavigera.</title>
        <authorList>
            <person name="Haridas S."/>
            <person name="Wang Y."/>
            <person name="Lim L."/>
            <person name="Massoumi Alamouti S."/>
            <person name="Jackman S."/>
            <person name="Docking R."/>
            <person name="Robertson G."/>
            <person name="Birol I."/>
            <person name="Bohlmann J."/>
            <person name="Breuil C."/>
        </authorList>
    </citation>
    <scope>NUCLEOTIDE SEQUENCE [LARGE SCALE GENOMIC DNA]</scope>
    <source>
        <strain evidence="7 8">UAMH 11346</strain>
    </source>
</reference>
<dbReference type="GO" id="GO:0046982">
    <property type="term" value="F:protein heterodimerization activity"/>
    <property type="evidence" value="ECO:0007669"/>
    <property type="project" value="InterPro"/>
</dbReference>
<feature type="domain" description="CENP-T/Histone H4 histone fold" evidence="6">
    <location>
        <begin position="466"/>
        <end position="571"/>
    </location>
</feature>
<keyword evidence="8" id="KW-1185">Reference proteome</keyword>
<dbReference type="eggNOG" id="ENOG502S8G5">
    <property type="taxonomic scope" value="Eukaryota"/>
</dbReference>
<dbReference type="InterPro" id="IPR035425">
    <property type="entry name" value="CENP-T/H4_C"/>
</dbReference>
<name>S3CDQ1_OPHP1</name>
<dbReference type="VEuPathDB" id="FungiDB:F503_03515"/>
<evidence type="ECO:0000259" key="6">
    <source>
        <dbReference type="Pfam" id="PF15511"/>
    </source>
</evidence>
<accession>S3CDQ1</accession>
<dbReference type="AlphaFoldDB" id="S3CDQ1"/>
<evidence type="ECO:0000313" key="7">
    <source>
        <dbReference type="EMBL" id="EPE04453.1"/>
    </source>
</evidence>
<evidence type="ECO:0000256" key="2">
    <source>
        <dbReference type="ARBA" id="ARBA00004286"/>
    </source>
</evidence>
<dbReference type="GO" id="GO:0003682">
    <property type="term" value="F:chromatin binding"/>
    <property type="evidence" value="ECO:0007669"/>
    <property type="project" value="TreeGrafter"/>
</dbReference>
<evidence type="ECO:0000256" key="1">
    <source>
        <dbReference type="ARBA" id="ARBA00004123"/>
    </source>
</evidence>
<dbReference type="GO" id="GO:0031297">
    <property type="term" value="P:replication fork processing"/>
    <property type="evidence" value="ECO:0007669"/>
    <property type="project" value="TreeGrafter"/>
</dbReference>
<feature type="region of interest" description="Disordered" evidence="5">
    <location>
        <begin position="1"/>
        <end position="223"/>
    </location>
</feature>
<dbReference type="STRING" id="1262450.S3CDQ1"/>
<feature type="compositionally biased region" description="Basic and acidic residues" evidence="5">
    <location>
        <begin position="96"/>
        <end position="105"/>
    </location>
</feature>
<feature type="compositionally biased region" description="Basic and acidic residues" evidence="5">
    <location>
        <begin position="141"/>
        <end position="157"/>
    </location>
</feature>
<dbReference type="GO" id="GO:0000712">
    <property type="term" value="P:resolution of meiotic recombination intermediates"/>
    <property type="evidence" value="ECO:0007669"/>
    <property type="project" value="TreeGrafter"/>
</dbReference>
<dbReference type="InterPro" id="IPR009072">
    <property type="entry name" value="Histone-fold"/>
</dbReference>
<comment type="subcellular location">
    <subcellularLocation>
        <location evidence="2">Chromosome</location>
    </subcellularLocation>
    <subcellularLocation>
        <location evidence="1">Nucleus</location>
    </subcellularLocation>
</comment>
<protein>
    <submittedName>
        <fullName evidence="7">Histone-fold domain containing protein</fullName>
    </submittedName>
</protein>
<proteinExistence type="predicted"/>
<dbReference type="CDD" id="cd22920">
    <property type="entry name" value="HFD_CENP-T"/>
    <property type="match status" value="1"/>
</dbReference>
<feature type="region of interest" description="Disordered" evidence="5">
    <location>
        <begin position="571"/>
        <end position="605"/>
    </location>
</feature>
<organism evidence="7 8">
    <name type="scientific">Ophiostoma piceae (strain UAMH 11346)</name>
    <name type="common">Sap stain fungus</name>
    <dbReference type="NCBI Taxonomy" id="1262450"/>
    <lineage>
        <taxon>Eukaryota</taxon>
        <taxon>Fungi</taxon>
        <taxon>Dikarya</taxon>
        <taxon>Ascomycota</taxon>
        <taxon>Pezizomycotina</taxon>
        <taxon>Sordariomycetes</taxon>
        <taxon>Sordariomycetidae</taxon>
        <taxon>Ophiostomatales</taxon>
        <taxon>Ophiostomataceae</taxon>
        <taxon>Ophiostoma</taxon>
    </lineage>
</organism>
<dbReference type="Pfam" id="PF15511">
    <property type="entry name" value="CENP-T_C"/>
    <property type="match status" value="1"/>
</dbReference>
<dbReference type="Proteomes" id="UP000016923">
    <property type="component" value="Unassembled WGS sequence"/>
</dbReference>
<keyword evidence="3" id="KW-0158">Chromosome</keyword>
<gene>
    <name evidence="7" type="ORF">F503_03515</name>
</gene>
<dbReference type="GO" id="GO:0005694">
    <property type="term" value="C:chromosome"/>
    <property type="evidence" value="ECO:0007669"/>
    <property type="project" value="UniProtKB-SubCell"/>
</dbReference>
<sequence length="605" mass="65454">MSTPRVPARSGGAAIQTPTTGGRRANGPPSSGDAAFRTPTTAGGAASRRTPGTAGGGHPSAARTPHALAARRALDSRRTAMFTPGGRQSRRKSGRMLRDSPRDILRNLSRRLAPTTQPVPSSSSSPDSGGRSANRRRRSVRRDIDIEMDMDTIHEGRVPNSAASARRQRSYVDILEGDDDDSDSLPLDRPRMSLPIEDDDNDDDLRPHRSTILENDGEDDNDADADFANFTSRSIELARRAATQDQLLQARRFSRASLGRSSFGSMRMSDYLDGYLGDEDPGADNIDLDLNLGDEAQSAFFPEGAFDNLGPAADATFERLDSETGGGLEQDTEVARREGLLAGGRESEFGVLDVPLDGNETTFMMGQQPQNSPDRTLGTVLIPGDGEDLEQPPLFGDYDDYGNENNGNMWEDEPDNYDIGADEDIARATGNEAAEGQGVMAVQGSDKEPERASGPRVKRLKLSANGIPYPSLPAGVIKRIAQTFAQSSGAGRAKLSTETVAALSTASDYFFEQVGVDLQRYAKHAGRKTIDESDMLLLMRRQRQVNATVTPFSLAQRFLPRELLQELRMIPDTPSLKGRKNPKPQLRAQRLSGGAGRIGRRGGKA</sequence>
<evidence type="ECO:0000256" key="5">
    <source>
        <dbReference type="SAM" id="MobiDB-lite"/>
    </source>
</evidence>
<evidence type="ECO:0000256" key="3">
    <source>
        <dbReference type="ARBA" id="ARBA00022454"/>
    </source>
</evidence>
<dbReference type="SUPFAM" id="SSF47113">
    <property type="entry name" value="Histone-fold"/>
    <property type="match status" value="1"/>
</dbReference>
<feature type="compositionally biased region" description="Low complexity" evidence="5">
    <location>
        <begin position="120"/>
        <end position="132"/>
    </location>
</feature>
<dbReference type="GO" id="GO:0071821">
    <property type="term" value="C:FANCM-MHF complex"/>
    <property type="evidence" value="ECO:0007669"/>
    <property type="project" value="TreeGrafter"/>
</dbReference>
<dbReference type="OMA" id="GRMQRET"/>
<evidence type="ECO:0000313" key="8">
    <source>
        <dbReference type="Proteomes" id="UP000016923"/>
    </source>
</evidence>
<dbReference type="HOGENOM" id="CLU_024001_1_0_1"/>
<dbReference type="EMBL" id="KE148160">
    <property type="protein sequence ID" value="EPE04453.1"/>
    <property type="molecule type" value="Genomic_DNA"/>
</dbReference>
<dbReference type="PANTHER" id="PTHR22980">
    <property type="entry name" value="CORTISTATIN"/>
    <property type="match status" value="1"/>
</dbReference>
<dbReference type="OrthoDB" id="10071681at2759"/>